<feature type="compositionally biased region" description="Polar residues" evidence="1">
    <location>
        <begin position="1"/>
        <end position="19"/>
    </location>
</feature>
<feature type="compositionally biased region" description="Polar residues" evidence="1">
    <location>
        <begin position="164"/>
        <end position="175"/>
    </location>
</feature>
<dbReference type="AlphaFoldDB" id="A0A6A6YYT6"/>
<accession>A0A6A6YYT6</accession>
<feature type="region of interest" description="Disordered" evidence="1">
    <location>
        <begin position="57"/>
        <end position="119"/>
    </location>
</feature>
<proteinExistence type="predicted"/>
<keyword evidence="3" id="KW-1185">Reference proteome</keyword>
<evidence type="ECO:0000313" key="4">
    <source>
        <dbReference type="RefSeq" id="XP_033580567.1"/>
    </source>
</evidence>
<sequence>MTMFQFTNGPFQESSQEATAPTRKRKLSQSSSRFDCPYCSKHGYKTEDALRQHVVGRPGMKNGCRDKFPTQQPLFAPSRASAGPQSSASSGSSSVHRSYRTPYDDGLLPAPTSQAIRPPPTRIQVGPYHGQSVNSPFPLVTTPRDIPAKVPATCLVRVSADLPQESTDLPPSTVVSGSAKGGKQGGRGGVLPHAASPILNAATPPIRNAAAPRFIDQFDSAGTFNETIQKQFLRKTETIPELRRRLTLDPTPTNRMILLVVDSARDYSTKSPQDQEDVADHIIHWMVTSGMDAFSRPYLEALAAFEDLVVALARHLETRLLHCSQPRMLNNEMNGFVREYGPRLYWDAMDTLYNAEYGLYHAGPLLHHPDGAPVV</sequence>
<feature type="compositionally biased region" description="Low complexity" evidence="1">
    <location>
        <begin position="76"/>
        <end position="94"/>
    </location>
</feature>
<reference evidence="2 4" key="1">
    <citation type="journal article" date="2020" name="Stud. Mycol.">
        <title>101 Dothideomycetes genomes: a test case for predicting lifestyles and emergence of pathogens.</title>
        <authorList>
            <person name="Haridas S."/>
            <person name="Albert R."/>
            <person name="Binder M."/>
            <person name="Bloem J."/>
            <person name="Labutti K."/>
            <person name="Salamov A."/>
            <person name="Andreopoulos B."/>
            <person name="Baker S."/>
            <person name="Barry K."/>
            <person name="Bills G."/>
            <person name="Bluhm B."/>
            <person name="Cannon C."/>
            <person name="Castanera R."/>
            <person name="Culley D."/>
            <person name="Daum C."/>
            <person name="Ezra D."/>
            <person name="Gonzalez J."/>
            <person name="Henrissat B."/>
            <person name="Kuo A."/>
            <person name="Liang C."/>
            <person name="Lipzen A."/>
            <person name="Lutzoni F."/>
            <person name="Magnuson J."/>
            <person name="Mondo S."/>
            <person name="Nolan M."/>
            <person name="Ohm R."/>
            <person name="Pangilinan J."/>
            <person name="Park H.-J."/>
            <person name="Ramirez L."/>
            <person name="Alfaro M."/>
            <person name="Sun H."/>
            <person name="Tritt A."/>
            <person name="Yoshinaga Y."/>
            <person name="Zwiers L.-H."/>
            <person name="Turgeon B."/>
            <person name="Goodwin S."/>
            <person name="Spatafora J."/>
            <person name="Crous P."/>
            <person name="Grigoriev I."/>
        </authorList>
    </citation>
    <scope>NUCLEOTIDE SEQUENCE</scope>
    <source>
        <strain evidence="2 4">CBS 304.34</strain>
    </source>
</reference>
<dbReference type="Proteomes" id="UP000504636">
    <property type="component" value="Unplaced"/>
</dbReference>
<organism evidence="2">
    <name type="scientific">Mytilinidion resinicola</name>
    <dbReference type="NCBI Taxonomy" id="574789"/>
    <lineage>
        <taxon>Eukaryota</taxon>
        <taxon>Fungi</taxon>
        <taxon>Dikarya</taxon>
        <taxon>Ascomycota</taxon>
        <taxon>Pezizomycotina</taxon>
        <taxon>Dothideomycetes</taxon>
        <taxon>Pleosporomycetidae</taxon>
        <taxon>Mytilinidiales</taxon>
        <taxon>Mytilinidiaceae</taxon>
        <taxon>Mytilinidion</taxon>
    </lineage>
</organism>
<dbReference type="EMBL" id="MU003696">
    <property type="protein sequence ID" value="KAF2813603.1"/>
    <property type="molecule type" value="Genomic_DNA"/>
</dbReference>
<feature type="compositionally biased region" description="Gly residues" evidence="1">
    <location>
        <begin position="179"/>
        <end position="188"/>
    </location>
</feature>
<reference evidence="4" key="2">
    <citation type="submission" date="2020-04" db="EMBL/GenBank/DDBJ databases">
        <authorList>
            <consortium name="NCBI Genome Project"/>
        </authorList>
    </citation>
    <scope>NUCLEOTIDE SEQUENCE</scope>
    <source>
        <strain evidence="4">CBS 304.34</strain>
    </source>
</reference>
<dbReference type="RefSeq" id="XP_033580567.1">
    <property type="nucleotide sequence ID" value="XM_033713772.1"/>
</dbReference>
<reference evidence="4" key="3">
    <citation type="submission" date="2025-04" db="UniProtKB">
        <authorList>
            <consortium name="RefSeq"/>
        </authorList>
    </citation>
    <scope>IDENTIFICATION</scope>
    <source>
        <strain evidence="4">CBS 304.34</strain>
    </source>
</reference>
<name>A0A6A6YYT6_9PEZI</name>
<evidence type="ECO:0000313" key="2">
    <source>
        <dbReference type="EMBL" id="KAF2813603.1"/>
    </source>
</evidence>
<gene>
    <name evidence="2 4" type="ORF">BDZ99DRAFT_259484</name>
</gene>
<evidence type="ECO:0000313" key="3">
    <source>
        <dbReference type="Proteomes" id="UP000504636"/>
    </source>
</evidence>
<dbReference type="GeneID" id="54454665"/>
<protein>
    <submittedName>
        <fullName evidence="2 4">Uncharacterized protein</fullName>
    </submittedName>
</protein>
<evidence type="ECO:0000256" key="1">
    <source>
        <dbReference type="SAM" id="MobiDB-lite"/>
    </source>
</evidence>
<feature type="region of interest" description="Disordered" evidence="1">
    <location>
        <begin position="164"/>
        <end position="188"/>
    </location>
</feature>
<feature type="region of interest" description="Disordered" evidence="1">
    <location>
        <begin position="1"/>
        <end position="36"/>
    </location>
</feature>